<evidence type="ECO:0000313" key="1">
    <source>
        <dbReference type="EMBL" id="JAD34386.1"/>
    </source>
</evidence>
<organism evidence="1">
    <name type="scientific">Arundo donax</name>
    <name type="common">Giant reed</name>
    <name type="synonym">Donax arundinaceus</name>
    <dbReference type="NCBI Taxonomy" id="35708"/>
    <lineage>
        <taxon>Eukaryota</taxon>
        <taxon>Viridiplantae</taxon>
        <taxon>Streptophyta</taxon>
        <taxon>Embryophyta</taxon>
        <taxon>Tracheophyta</taxon>
        <taxon>Spermatophyta</taxon>
        <taxon>Magnoliopsida</taxon>
        <taxon>Liliopsida</taxon>
        <taxon>Poales</taxon>
        <taxon>Poaceae</taxon>
        <taxon>PACMAD clade</taxon>
        <taxon>Arundinoideae</taxon>
        <taxon>Arundineae</taxon>
        <taxon>Arundo</taxon>
    </lineage>
</organism>
<accession>A0A0A8Z6F2</accession>
<proteinExistence type="predicted"/>
<sequence length="111" mass="11834">MSTVFSLTLNKLVRRSKPSAAMATFRSIGRLQESDAYLPEALAIVLPSQCRDGHHRACVDAVAPFNVSPPAPSFSTSARPLPSVAVVGLSGHIAQNVSIQWACSTHSKNFT</sequence>
<dbReference type="AlphaFoldDB" id="A0A0A8Z6F2"/>
<protein>
    <submittedName>
        <fullName evidence="1">Uncharacterized protein</fullName>
    </submittedName>
</protein>
<reference evidence="1" key="1">
    <citation type="submission" date="2014-09" db="EMBL/GenBank/DDBJ databases">
        <authorList>
            <person name="Magalhaes I.L.F."/>
            <person name="Oliveira U."/>
            <person name="Santos F.R."/>
            <person name="Vidigal T.H.D.A."/>
            <person name="Brescovit A.D."/>
            <person name="Santos A.J."/>
        </authorList>
    </citation>
    <scope>NUCLEOTIDE SEQUENCE</scope>
    <source>
        <tissue evidence="1">Shoot tissue taken approximately 20 cm above the soil surface</tissue>
    </source>
</reference>
<dbReference type="EMBL" id="GBRH01263509">
    <property type="protein sequence ID" value="JAD34386.1"/>
    <property type="molecule type" value="Transcribed_RNA"/>
</dbReference>
<name>A0A0A8Z6F2_ARUDO</name>
<reference evidence="1" key="2">
    <citation type="journal article" date="2015" name="Data Brief">
        <title>Shoot transcriptome of the giant reed, Arundo donax.</title>
        <authorList>
            <person name="Barrero R.A."/>
            <person name="Guerrero F.D."/>
            <person name="Moolhuijzen P."/>
            <person name="Goolsby J.A."/>
            <person name="Tidwell J."/>
            <person name="Bellgard S.E."/>
            <person name="Bellgard M.I."/>
        </authorList>
    </citation>
    <scope>NUCLEOTIDE SEQUENCE</scope>
    <source>
        <tissue evidence="1">Shoot tissue taken approximately 20 cm above the soil surface</tissue>
    </source>
</reference>